<dbReference type="GO" id="GO:0019856">
    <property type="term" value="P:pyrimidine nucleobase biosynthetic process"/>
    <property type="evidence" value="ECO:0007669"/>
    <property type="project" value="TreeGrafter"/>
</dbReference>
<evidence type="ECO:0000256" key="3">
    <source>
        <dbReference type="ARBA" id="ARBA00022676"/>
    </source>
</evidence>
<dbReference type="InterPro" id="IPR023031">
    <property type="entry name" value="OPRT"/>
</dbReference>
<dbReference type="GO" id="GO:0004588">
    <property type="term" value="F:orotate phosphoribosyltransferase activity"/>
    <property type="evidence" value="ECO:0007669"/>
    <property type="project" value="UniProtKB-UniRule"/>
</dbReference>
<dbReference type="RefSeq" id="WP_123780205.1">
    <property type="nucleotide sequence ID" value="NZ_RKMG01000016.1"/>
</dbReference>
<feature type="binding site" evidence="6">
    <location>
        <position position="128"/>
    </location>
    <ligand>
        <name>orotate</name>
        <dbReference type="ChEBI" id="CHEBI:30839"/>
    </ligand>
</feature>
<comment type="subunit">
    <text evidence="6">Homodimer.</text>
</comment>
<keyword evidence="4 6" id="KW-0808">Transferase</keyword>
<comment type="similarity">
    <text evidence="6">Belongs to the purine/pyrimidine phosphoribosyltransferase family. PyrE subfamily.</text>
</comment>
<dbReference type="Gene3D" id="3.40.50.2020">
    <property type="match status" value="1"/>
</dbReference>
<keyword evidence="3 6" id="KW-0328">Glycosyltransferase</keyword>
<evidence type="ECO:0000256" key="5">
    <source>
        <dbReference type="ARBA" id="ARBA00022975"/>
    </source>
</evidence>
<dbReference type="GO" id="GO:0044205">
    <property type="term" value="P:'de novo' UMP biosynthetic process"/>
    <property type="evidence" value="ECO:0007669"/>
    <property type="project" value="UniProtKB-UniRule"/>
</dbReference>
<evidence type="ECO:0000256" key="4">
    <source>
        <dbReference type="ARBA" id="ARBA00022679"/>
    </source>
</evidence>
<dbReference type="SUPFAM" id="SSF53271">
    <property type="entry name" value="PRTase-like"/>
    <property type="match status" value="1"/>
</dbReference>
<dbReference type="GO" id="GO:0000287">
    <property type="term" value="F:magnesium ion binding"/>
    <property type="evidence" value="ECO:0007669"/>
    <property type="project" value="UniProtKB-UniRule"/>
</dbReference>
<sequence>MTLSKADLVAQKLLEIKAVNFSPDAPYTWASGLKSPIYTDNRLIMSFPEVRSVIEDALAELIKENFPDVDIIAGTATAGIPHAAFVSDRLNLPMIYVRSSAKDHGKQNAIEGTLKAGDKVVIIEDLISTGGSVIKAADKVQEAGGEVLAVVAIFDYLLQASKDAFEAAGYPLLTLTNYVKILDYAVQDPKLSAHYDKLMDWYKDPKAWSDLHG</sequence>
<dbReference type="PANTHER" id="PTHR19278:SF9">
    <property type="entry name" value="URIDINE 5'-MONOPHOSPHATE SYNTHASE"/>
    <property type="match status" value="1"/>
</dbReference>
<evidence type="ECO:0000313" key="8">
    <source>
        <dbReference type="EMBL" id="RPA60434.1"/>
    </source>
</evidence>
<feature type="binding site" evidence="6">
    <location>
        <position position="102"/>
    </location>
    <ligand>
        <name>5-phospho-alpha-D-ribose 1-diphosphate</name>
        <dbReference type="ChEBI" id="CHEBI:58017"/>
        <note>ligand shared between dimeric partners</note>
    </ligand>
</feature>
<accession>A0A3N4H5M5</accession>
<gene>
    <name evidence="6" type="primary">pyrE</name>
    <name evidence="8" type="ORF">EF384_05910</name>
</gene>
<dbReference type="InterPro" id="IPR004467">
    <property type="entry name" value="Or_phspho_trans_dom"/>
</dbReference>
<proteinExistence type="inferred from homology"/>
<feature type="binding site" evidence="6">
    <location>
        <position position="98"/>
    </location>
    <ligand>
        <name>5-phospho-alpha-D-ribose 1-diphosphate</name>
        <dbReference type="ChEBI" id="CHEBI:58017"/>
        <note>ligand shared between dimeric partners</note>
    </ligand>
</feature>
<reference evidence="8 9" key="1">
    <citation type="submission" date="2018-11" db="EMBL/GenBank/DDBJ databases">
        <title>Aerococcus sp. SJQ22, whole genome shotgun sequence.</title>
        <authorList>
            <person name="Sun L."/>
            <person name="Gao X."/>
            <person name="Chen W."/>
            <person name="Huang K."/>
        </authorList>
    </citation>
    <scope>NUCLEOTIDE SEQUENCE [LARGE SCALE GENOMIC DNA]</scope>
    <source>
        <strain evidence="8 9">SJQ22</strain>
    </source>
</reference>
<evidence type="ECO:0000256" key="2">
    <source>
        <dbReference type="ARBA" id="ARBA00011971"/>
    </source>
</evidence>
<feature type="binding site" description="in other chain" evidence="6">
    <location>
        <begin position="124"/>
        <end position="132"/>
    </location>
    <ligand>
        <name>5-phospho-alpha-D-ribose 1-diphosphate</name>
        <dbReference type="ChEBI" id="CHEBI:58017"/>
        <note>ligand shared between dimeric partners</note>
    </ligand>
</feature>
<dbReference type="PANTHER" id="PTHR19278">
    <property type="entry name" value="OROTATE PHOSPHORIBOSYLTRANSFERASE"/>
    <property type="match status" value="1"/>
</dbReference>
<name>A0A3N4H5M5_9LACT</name>
<comment type="pathway">
    <text evidence="1 6">Pyrimidine metabolism; UMP biosynthesis via de novo pathway; UMP from orotate: step 1/2.</text>
</comment>
<dbReference type="EC" id="2.4.2.10" evidence="2 6"/>
<protein>
    <recommendedName>
        <fullName evidence="2 6">Orotate phosphoribosyltransferase</fullName>
        <shortName evidence="6">OPRT</shortName>
        <shortName evidence="6">OPRTase</shortName>
        <ecNumber evidence="2 6">2.4.2.10</ecNumber>
    </recommendedName>
</protein>
<comment type="caution">
    <text evidence="8">The sequence shown here is derived from an EMBL/GenBank/DDBJ whole genome shotgun (WGS) entry which is preliminary data.</text>
</comment>
<feature type="domain" description="Phosphoribosyltransferase" evidence="7">
    <location>
        <begin position="53"/>
        <end position="186"/>
    </location>
</feature>
<dbReference type="EMBL" id="RKMG01000016">
    <property type="protein sequence ID" value="RPA60434.1"/>
    <property type="molecule type" value="Genomic_DNA"/>
</dbReference>
<dbReference type="OrthoDB" id="9802134at2"/>
<evidence type="ECO:0000259" key="7">
    <source>
        <dbReference type="Pfam" id="PF00156"/>
    </source>
</evidence>
<comment type="caution">
    <text evidence="6">Lacks conserved residue(s) required for the propagation of feature annotation.</text>
</comment>
<dbReference type="HAMAP" id="MF_01208">
    <property type="entry name" value="PyrE"/>
    <property type="match status" value="1"/>
</dbReference>
<keyword evidence="5 6" id="KW-0665">Pyrimidine biosynthesis</keyword>
<evidence type="ECO:0000256" key="6">
    <source>
        <dbReference type="HAMAP-Rule" id="MF_01208"/>
    </source>
</evidence>
<dbReference type="InterPro" id="IPR000836">
    <property type="entry name" value="PRTase_dom"/>
</dbReference>
<keyword evidence="9" id="KW-1185">Reference proteome</keyword>
<feature type="binding site" evidence="6">
    <location>
        <position position="104"/>
    </location>
    <ligand>
        <name>5-phospho-alpha-D-ribose 1-diphosphate</name>
        <dbReference type="ChEBI" id="CHEBI:58017"/>
        <note>ligand shared between dimeric partners</note>
    </ligand>
</feature>
<comment type="cofactor">
    <cofactor evidence="6">
        <name>Mg(2+)</name>
        <dbReference type="ChEBI" id="CHEBI:18420"/>
    </cofactor>
</comment>
<evidence type="ECO:0000313" key="9">
    <source>
        <dbReference type="Proteomes" id="UP000273977"/>
    </source>
</evidence>
<dbReference type="Pfam" id="PF00156">
    <property type="entry name" value="Pribosyltran"/>
    <property type="match status" value="1"/>
</dbReference>
<dbReference type="Proteomes" id="UP000273977">
    <property type="component" value="Unassembled WGS sequence"/>
</dbReference>
<dbReference type="NCBIfam" id="TIGR00336">
    <property type="entry name" value="pyrE"/>
    <property type="match status" value="1"/>
</dbReference>
<dbReference type="CDD" id="cd06223">
    <property type="entry name" value="PRTases_typeI"/>
    <property type="match status" value="1"/>
</dbReference>
<dbReference type="AlphaFoldDB" id="A0A3N4H5M5"/>
<comment type="function">
    <text evidence="6">Catalyzes the transfer of a ribosyl phosphate group from 5-phosphoribose 1-diphosphate to orotate, leading to the formation of orotidine monophosphate (OMP).</text>
</comment>
<dbReference type="UniPathway" id="UPA00070">
    <property type="reaction ID" value="UER00119"/>
</dbReference>
<evidence type="ECO:0000256" key="1">
    <source>
        <dbReference type="ARBA" id="ARBA00004889"/>
    </source>
</evidence>
<organism evidence="8 9">
    <name type="scientific">Aerococcus agrisoli</name>
    <dbReference type="NCBI Taxonomy" id="2487350"/>
    <lineage>
        <taxon>Bacteria</taxon>
        <taxon>Bacillati</taxon>
        <taxon>Bacillota</taxon>
        <taxon>Bacilli</taxon>
        <taxon>Lactobacillales</taxon>
        <taxon>Aerococcaceae</taxon>
        <taxon>Aerococcus</taxon>
    </lineage>
</organism>
<comment type="catalytic activity">
    <reaction evidence="6">
        <text>orotidine 5'-phosphate + diphosphate = orotate + 5-phospho-alpha-D-ribose 1-diphosphate</text>
        <dbReference type="Rhea" id="RHEA:10380"/>
        <dbReference type="ChEBI" id="CHEBI:30839"/>
        <dbReference type="ChEBI" id="CHEBI:33019"/>
        <dbReference type="ChEBI" id="CHEBI:57538"/>
        <dbReference type="ChEBI" id="CHEBI:58017"/>
        <dbReference type="EC" id="2.4.2.10"/>
    </reaction>
</comment>
<dbReference type="InterPro" id="IPR029057">
    <property type="entry name" value="PRTase-like"/>
</dbReference>
<keyword evidence="6" id="KW-0460">Magnesium</keyword>